<dbReference type="AlphaFoldDB" id="A0AAE1NC51"/>
<name>A0AAE1NC51_9FABA</name>
<comment type="caution">
    <text evidence="2">The sequence shown here is derived from an EMBL/GenBank/DDBJ whole genome shotgun (WGS) entry which is preliminary data.</text>
</comment>
<dbReference type="InterPro" id="IPR036397">
    <property type="entry name" value="RNaseH_sf"/>
</dbReference>
<accession>A0AAE1NC51</accession>
<organism evidence="2 3">
    <name type="scientific">Acacia crassicarpa</name>
    <name type="common">northern wattle</name>
    <dbReference type="NCBI Taxonomy" id="499986"/>
    <lineage>
        <taxon>Eukaryota</taxon>
        <taxon>Viridiplantae</taxon>
        <taxon>Streptophyta</taxon>
        <taxon>Embryophyta</taxon>
        <taxon>Tracheophyta</taxon>
        <taxon>Spermatophyta</taxon>
        <taxon>Magnoliopsida</taxon>
        <taxon>eudicotyledons</taxon>
        <taxon>Gunneridae</taxon>
        <taxon>Pentapetalae</taxon>
        <taxon>rosids</taxon>
        <taxon>fabids</taxon>
        <taxon>Fabales</taxon>
        <taxon>Fabaceae</taxon>
        <taxon>Caesalpinioideae</taxon>
        <taxon>mimosoid clade</taxon>
        <taxon>Acacieae</taxon>
        <taxon>Acacia</taxon>
    </lineage>
</organism>
<dbReference type="Proteomes" id="UP001293593">
    <property type="component" value="Unassembled WGS sequence"/>
</dbReference>
<dbReference type="GO" id="GO:0003676">
    <property type="term" value="F:nucleic acid binding"/>
    <property type="evidence" value="ECO:0007669"/>
    <property type="project" value="InterPro"/>
</dbReference>
<proteinExistence type="predicted"/>
<evidence type="ECO:0000313" key="3">
    <source>
        <dbReference type="Proteomes" id="UP001293593"/>
    </source>
</evidence>
<dbReference type="EMBL" id="JAWXYG010000001">
    <property type="protein sequence ID" value="KAK4286480.1"/>
    <property type="molecule type" value="Genomic_DNA"/>
</dbReference>
<evidence type="ECO:0000313" key="2">
    <source>
        <dbReference type="EMBL" id="KAK4286480.1"/>
    </source>
</evidence>
<gene>
    <name evidence="2" type="ORF">QN277_003031</name>
</gene>
<dbReference type="CDD" id="cd06222">
    <property type="entry name" value="RNase_H_like"/>
    <property type="match status" value="1"/>
</dbReference>
<dbReference type="InterPro" id="IPR002156">
    <property type="entry name" value="RNaseH_domain"/>
</dbReference>
<evidence type="ECO:0000259" key="1">
    <source>
        <dbReference type="Pfam" id="PF13456"/>
    </source>
</evidence>
<dbReference type="PANTHER" id="PTHR47723">
    <property type="entry name" value="OS05G0353850 PROTEIN"/>
    <property type="match status" value="1"/>
</dbReference>
<reference evidence="2" key="1">
    <citation type="submission" date="2023-10" db="EMBL/GenBank/DDBJ databases">
        <title>Chromosome-level genome of the transformable northern wattle, Acacia crassicarpa.</title>
        <authorList>
            <person name="Massaro I."/>
            <person name="Sinha N.R."/>
            <person name="Poethig S."/>
            <person name="Leichty A.R."/>
        </authorList>
    </citation>
    <scope>NUCLEOTIDE SEQUENCE</scope>
    <source>
        <strain evidence="2">Acra3RX</strain>
        <tissue evidence="2">Leaf</tissue>
    </source>
</reference>
<dbReference type="InterPro" id="IPR053151">
    <property type="entry name" value="RNase_H-like"/>
</dbReference>
<dbReference type="Gene3D" id="3.30.420.10">
    <property type="entry name" value="Ribonuclease H-like superfamily/Ribonuclease H"/>
    <property type="match status" value="1"/>
</dbReference>
<dbReference type="PANTHER" id="PTHR47723:SF19">
    <property type="entry name" value="POLYNUCLEOTIDYL TRANSFERASE, RIBONUCLEASE H-LIKE SUPERFAMILY PROTEIN"/>
    <property type="match status" value="1"/>
</dbReference>
<dbReference type="SUPFAM" id="SSF53098">
    <property type="entry name" value="Ribonuclease H-like"/>
    <property type="match status" value="1"/>
</dbReference>
<dbReference type="InterPro" id="IPR012337">
    <property type="entry name" value="RNaseH-like_sf"/>
</dbReference>
<dbReference type="Pfam" id="PF13456">
    <property type="entry name" value="RVT_3"/>
    <property type="match status" value="1"/>
</dbReference>
<dbReference type="GO" id="GO:0004523">
    <property type="term" value="F:RNA-DNA hybrid ribonuclease activity"/>
    <property type="evidence" value="ECO:0007669"/>
    <property type="project" value="InterPro"/>
</dbReference>
<keyword evidence="3" id="KW-1185">Reference proteome</keyword>
<protein>
    <recommendedName>
        <fullName evidence="1">RNase H type-1 domain-containing protein</fullName>
    </recommendedName>
</protein>
<sequence length="145" mass="15632">MVLSTSNAGCGGVLWDNCGGWIAGFSKHIGMCSARSAEEWAILEGLLLAWDLGLKRVIVESDAAELVNSLSGDYLGSDSLLVVRIREMLARNWSSSICLIPREFNSLADTLAKWGLSKSAIFSDCPLSLKVLAERDLLGVIPFSL</sequence>
<feature type="domain" description="RNase H type-1" evidence="1">
    <location>
        <begin position="5"/>
        <end position="114"/>
    </location>
</feature>
<dbReference type="InterPro" id="IPR044730">
    <property type="entry name" value="RNase_H-like_dom_plant"/>
</dbReference>